<evidence type="ECO:0000313" key="3">
    <source>
        <dbReference type="Proteomes" id="UP001595462"/>
    </source>
</evidence>
<name>A0ABV7EPZ6_9GAMM</name>
<feature type="transmembrane region" description="Helical" evidence="1">
    <location>
        <begin position="41"/>
        <end position="62"/>
    </location>
</feature>
<dbReference type="EMBL" id="JBHRSS010000006">
    <property type="protein sequence ID" value="MFC3104827.1"/>
    <property type="molecule type" value="Genomic_DNA"/>
</dbReference>
<dbReference type="RefSeq" id="WP_380690345.1">
    <property type="nucleotide sequence ID" value="NZ_JBHRSS010000006.1"/>
</dbReference>
<evidence type="ECO:0000313" key="2">
    <source>
        <dbReference type="EMBL" id="MFC3104827.1"/>
    </source>
</evidence>
<organism evidence="2 3">
    <name type="scientific">Salinisphaera aquimarina</name>
    <dbReference type="NCBI Taxonomy" id="2094031"/>
    <lineage>
        <taxon>Bacteria</taxon>
        <taxon>Pseudomonadati</taxon>
        <taxon>Pseudomonadota</taxon>
        <taxon>Gammaproteobacteria</taxon>
        <taxon>Salinisphaerales</taxon>
        <taxon>Salinisphaeraceae</taxon>
        <taxon>Salinisphaera</taxon>
    </lineage>
</organism>
<proteinExistence type="predicted"/>
<feature type="transmembrane region" description="Helical" evidence="1">
    <location>
        <begin position="12"/>
        <end position="29"/>
    </location>
</feature>
<accession>A0ABV7EPZ6</accession>
<keyword evidence="1" id="KW-0472">Membrane</keyword>
<keyword evidence="1" id="KW-1133">Transmembrane helix</keyword>
<dbReference type="Proteomes" id="UP001595462">
    <property type="component" value="Unassembled WGS sequence"/>
</dbReference>
<reference evidence="3" key="1">
    <citation type="journal article" date="2019" name="Int. J. Syst. Evol. Microbiol.">
        <title>The Global Catalogue of Microorganisms (GCM) 10K type strain sequencing project: providing services to taxonomists for standard genome sequencing and annotation.</title>
        <authorList>
            <consortium name="The Broad Institute Genomics Platform"/>
            <consortium name="The Broad Institute Genome Sequencing Center for Infectious Disease"/>
            <person name="Wu L."/>
            <person name="Ma J."/>
        </authorList>
    </citation>
    <scope>NUCLEOTIDE SEQUENCE [LARGE SCALE GENOMIC DNA]</scope>
    <source>
        <strain evidence="3">KCTC 52640</strain>
    </source>
</reference>
<keyword evidence="1" id="KW-0812">Transmembrane</keyword>
<evidence type="ECO:0000256" key="1">
    <source>
        <dbReference type="SAM" id="Phobius"/>
    </source>
</evidence>
<gene>
    <name evidence="2" type="ORF">ACFOSU_13170</name>
</gene>
<protein>
    <submittedName>
        <fullName evidence="2">Uncharacterized protein</fullName>
    </submittedName>
</protein>
<sequence>MGELFWSQGHIAWPMFCALVFTAMLGLIMDYSWRGLRMRSAYLGLYAAALWLCGILAIVLSANSVQ</sequence>
<comment type="caution">
    <text evidence="2">The sequence shown here is derived from an EMBL/GenBank/DDBJ whole genome shotgun (WGS) entry which is preliminary data.</text>
</comment>
<keyword evidence="3" id="KW-1185">Reference proteome</keyword>